<dbReference type="GO" id="GO:0004497">
    <property type="term" value="F:monooxygenase activity"/>
    <property type="evidence" value="ECO:0007669"/>
    <property type="project" value="UniProtKB-KW"/>
</dbReference>
<sequence>MLPGDLRAPWPYRPPSERQIIGCIKPVQKLEAVDVSVYTLGIWTVHPGRENDFVQAWRDMARKTQEDFPNAKGVLMHDRDVPNRFISTGPWQSIEEVEQWRATEGVRQHMEAIKELLEHFEPHTLDEAARID</sequence>
<dbReference type="Pfam" id="PF03992">
    <property type="entry name" value="ABM"/>
    <property type="match status" value="1"/>
</dbReference>
<dbReference type="OrthoDB" id="4304335at2"/>
<dbReference type="EMBL" id="RBED01000110">
    <property type="protein sequence ID" value="RNL53059.1"/>
    <property type="molecule type" value="Genomic_DNA"/>
</dbReference>
<keyword evidence="2" id="KW-0503">Monooxygenase</keyword>
<feature type="domain" description="ABM" evidence="1">
    <location>
        <begin position="43"/>
        <end position="111"/>
    </location>
</feature>
<proteinExistence type="predicted"/>
<dbReference type="Gene3D" id="3.30.70.100">
    <property type="match status" value="1"/>
</dbReference>
<gene>
    <name evidence="2" type="ORF">D7003_13125</name>
</gene>
<dbReference type="AlphaFoldDB" id="A0A3N0BVU5"/>
<dbReference type="Proteomes" id="UP000273807">
    <property type="component" value="Unassembled WGS sequence"/>
</dbReference>
<dbReference type="SUPFAM" id="SSF54909">
    <property type="entry name" value="Dimeric alpha+beta barrel"/>
    <property type="match status" value="1"/>
</dbReference>
<dbReference type="InterPro" id="IPR011008">
    <property type="entry name" value="Dimeric_a/b-barrel"/>
</dbReference>
<comment type="caution">
    <text evidence="2">The sequence shown here is derived from an EMBL/GenBank/DDBJ whole genome shotgun (WGS) entry which is preliminary data.</text>
</comment>
<evidence type="ECO:0000259" key="1">
    <source>
        <dbReference type="Pfam" id="PF03992"/>
    </source>
</evidence>
<organism evidence="2 3">
    <name type="scientific">Arthrobacter oryzae</name>
    <dbReference type="NCBI Taxonomy" id="409290"/>
    <lineage>
        <taxon>Bacteria</taxon>
        <taxon>Bacillati</taxon>
        <taxon>Actinomycetota</taxon>
        <taxon>Actinomycetes</taxon>
        <taxon>Micrococcales</taxon>
        <taxon>Micrococcaceae</taxon>
        <taxon>Arthrobacter</taxon>
    </lineage>
</organism>
<reference evidence="2 3" key="1">
    <citation type="submission" date="2018-10" db="EMBL/GenBank/DDBJ databases">
        <title>Genome sequencing of Arthrobacter oryzae TNB02.</title>
        <authorList>
            <person name="Cho Y.-J."/>
            <person name="Cho A."/>
            <person name="Kim O.-S."/>
        </authorList>
    </citation>
    <scope>NUCLEOTIDE SEQUENCE [LARGE SCALE GENOMIC DNA]</scope>
    <source>
        <strain evidence="2 3">TNB02</strain>
    </source>
</reference>
<protein>
    <submittedName>
        <fullName evidence="2">Antibiotic biosynthesis monooxygenase</fullName>
    </submittedName>
</protein>
<keyword evidence="2" id="KW-0560">Oxidoreductase</keyword>
<evidence type="ECO:0000313" key="3">
    <source>
        <dbReference type="Proteomes" id="UP000273807"/>
    </source>
</evidence>
<evidence type="ECO:0000313" key="2">
    <source>
        <dbReference type="EMBL" id="RNL53059.1"/>
    </source>
</evidence>
<keyword evidence="3" id="KW-1185">Reference proteome</keyword>
<name>A0A3N0BVU5_9MICC</name>
<accession>A0A3N0BVU5</accession>
<dbReference type="InterPro" id="IPR007138">
    <property type="entry name" value="ABM_dom"/>
</dbReference>